<keyword evidence="2" id="KW-0418">Kinase</keyword>
<keyword evidence="1" id="KW-0862">Zinc</keyword>
<reference evidence="2 3" key="1">
    <citation type="submission" date="2015-04" db="EMBL/GenBank/DDBJ databases">
        <title>Lasius niger genome sequencing.</title>
        <authorList>
            <person name="Konorov E.A."/>
            <person name="Nikitin M.A."/>
            <person name="Kirill M.V."/>
            <person name="Chang P."/>
        </authorList>
    </citation>
    <scope>NUCLEOTIDE SEQUENCE [LARGE SCALE GENOMIC DNA]</scope>
    <source>
        <tissue evidence="2">Whole</tissue>
    </source>
</reference>
<keyword evidence="1" id="KW-0479">Metal-binding</keyword>
<accession>A0A0J7NQR9</accession>
<evidence type="ECO:0000313" key="3">
    <source>
        <dbReference type="Proteomes" id="UP000036403"/>
    </source>
</evidence>
<keyword evidence="2" id="KW-0808">Transferase</keyword>
<dbReference type="InterPro" id="IPR036703">
    <property type="entry name" value="MOB_kinase_act_sf"/>
</dbReference>
<dbReference type="PaxDb" id="67767-A0A0J7NQR9"/>
<gene>
    <name evidence="2" type="ORF">RF55_5026</name>
</gene>
<dbReference type="Pfam" id="PF03637">
    <property type="entry name" value="Mob1_phocein"/>
    <property type="match status" value="2"/>
</dbReference>
<evidence type="ECO:0000313" key="2">
    <source>
        <dbReference type="EMBL" id="KMQ94805.1"/>
    </source>
</evidence>
<dbReference type="SMART" id="SM01388">
    <property type="entry name" value="Mob1_phocein"/>
    <property type="match status" value="1"/>
</dbReference>
<name>A0A0J7NQR9_LASNI</name>
<organism evidence="2 3">
    <name type="scientific">Lasius niger</name>
    <name type="common">Black garden ant</name>
    <dbReference type="NCBI Taxonomy" id="67767"/>
    <lineage>
        <taxon>Eukaryota</taxon>
        <taxon>Metazoa</taxon>
        <taxon>Ecdysozoa</taxon>
        <taxon>Arthropoda</taxon>
        <taxon>Hexapoda</taxon>
        <taxon>Insecta</taxon>
        <taxon>Pterygota</taxon>
        <taxon>Neoptera</taxon>
        <taxon>Endopterygota</taxon>
        <taxon>Hymenoptera</taxon>
        <taxon>Apocrita</taxon>
        <taxon>Aculeata</taxon>
        <taxon>Formicoidea</taxon>
        <taxon>Formicidae</taxon>
        <taxon>Formicinae</taxon>
        <taxon>Lasius</taxon>
        <taxon>Lasius</taxon>
    </lineage>
</organism>
<sequence length="174" mass="19714">MTTLSGFIEFFQKGKTFRPKKKFAHGTLRYSLYKQAQASLNSGINLRAVVKLPPGEDLNDWIAVHVVDFFNRINLIYGTISEYCDSASCPTMSGGARFEYLWADGEKYKKPTALPAPQYEAHVNTCYKHFYYFVTEFDLINPKELEPLAEMTAKVCKDSASPTQSTVSSNNQNR</sequence>
<feature type="binding site" evidence="1">
    <location>
        <position position="89"/>
    </location>
    <ligand>
        <name>Zn(2+)</name>
        <dbReference type="ChEBI" id="CHEBI:29105"/>
    </ligand>
</feature>
<keyword evidence="3" id="KW-1185">Reference proteome</keyword>
<dbReference type="STRING" id="67767.A0A0J7NQR9"/>
<dbReference type="AlphaFoldDB" id="A0A0J7NQR9"/>
<proteinExistence type="predicted"/>
<dbReference type="GO" id="GO:0016301">
    <property type="term" value="F:kinase activity"/>
    <property type="evidence" value="ECO:0007669"/>
    <property type="project" value="UniProtKB-KW"/>
</dbReference>
<evidence type="ECO:0000256" key="1">
    <source>
        <dbReference type="PIRSR" id="PIRSR605301-1"/>
    </source>
</evidence>
<dbReference type="InterPro" id="IPR005301">
    <property type="entry name" value="MOB_kinase_act_fam"/>
</dbReference>
<dbReference type="Gene3D" id="1.20.140.30">
    <property type="entry name" value="MOB kinase activator"/>
    <property type="match status" value="2"/>
</dbReference>
<comment type="caution">
    <text evidence="2">The sequence shown here is derived from an EMBL/GenBank/DDBJ whole genome shotgun (WGS) entry which is preliminary data.</text>
</comment>
<dbReference type="EMBL" id="LBMM01002456">
    <property type="protein sequence ID" value="KMQ94805.1"/>
    <property type="molecule type" value="Genomic_DNA"/>
</dbReference>
<protein>
    <submittedName>
        <fullName evidence="2">Mps one binder kinase activator-like 3 protein</fullName>
    </submittedName>
</protein>
<feature type="binding site" evidence="1">
    <location>
        <position position="84"/>
    </location>
    <ligand>
        <name>Zn(2+)</name>
        <dbReference type="ChEBI" id="CHEBI:29105"/>
    </ligand>
</feature>
<dbReference type="SUPFAM" id="SSF101152">
    <property type="entry name" value="Mob1/phocein"/>
    <property type="match status" value="1"/>
</dbReference>
<dbReference type="Proteomes" id="UP000036403">
    <property type="component" value="Unassembled WGS sequence"/>
</dbReference>
<dbReference type="OrthoDB" id="8170117at2759"/>
<dbReference type="PANTHER" id="PTHR22599">
    <property type="entry name" value="MPS ONE BINDER KINASE ACTIVATOR-LIKE MOB"/>
    <property type="match status" value="1"/>
</dbReference>